<reference evidence="4" key="2">
    <citation type="journal article" date="2022" name="Microbiol. Resour. Announc.">
        <title>Whole-Genome Sequence of Entomortierella parvispora E1425, a Mucoromycotan Fungus Associated with Burkholderiaceae-Related Endosymbiotic Bacteria.</title>
        <authorList>
            <person name="Herlambang A."/>
            <person name="Guo Y."/>
            <person name="Takashima Y."/>
            <person name="Narisawa K."/>
            <person name="Ohta H."/>
            <person name="Nishizawa T."/>
        </authorList>
    </citation>
    <scope>NUCLEOTIDE SEQUENCE</scope>
    <source>
        <strain evidence="4">E1425</strain>
    </source>
</reference>
<evidence type="ECO:0000313" key="4">
    <source>
        <dbReference type="EMBL" id="GJJ72424.1"/>
    </source>
</evidence>
<feature type="signal peptide" evidence="2">
    <location>
        <begin position="1"/>
        <end position="20"/>
    </location>
</feature>
<evidence type="ECO:0000313" key="5">
    <source>
        <dbReference type="Proteomes" id="UP000827284"/>
    </source>
</evidence>
<evidence type="ECO:0000256" key="2">
    <source>
        <dbReference type="SAM" id="SignalP"/>
    </source>
</evidence>
<evidence type="ECO:0000259" key="3">
    <source>
        <dbReference type="PROSITE" id="PS51782"/>
    </source>
</evidence>
<gene>
    <name evidence="4" type="ORF">EMPS_04781</name>
</gene>
<feature type="chain" id="PRO_5040209460" description="LysM domain-containing protein" evidence="2">
    <location>
        <begin position="21"/>
        <end position="203"/>
    </location>
</feature>
<dbReference type="OrthoDB" id="5985073at2759"/>
<dbReference type="InterPro" id="IPR018392">
    <property type="entry name" value="LysM"/>
</dbReference>
<accession>A0A9P3H992</accession>
<reference evidence="4" key="1">
    <citation type="submission" date="2021-11" db="EMBL/GenBank/DDBJ databases">
        <authorList>
            <person name="Herlambang A."/>
            <person name="Guo Y."/>
            <person name="Takashima Y."/>
            <person name="Nishizawa T."/>
        </authorList>
    </citation>
    <scope>NUCLEOTIDE SEQUENCE</scope>
    <source>
        <strain evidence="4">E1425</strain>
    </source>
</reference>
<keyword evidence="5" id="KW-1185">Reference proteome</keyword>
<comment type="caution">
    <text evidence="4">The sequence shown here is derived from an EMBL/GenBank/DDBJ whole genome shotgun (WGS) entry which is preliminary data.</text>
</comment>
<dbReference type="PROSITE" id="PS51782">
    <property type="entry name" value="LYSM"/>
    <property type="match status" value="1"/>
</dbReference>
<proteinExistence type="predicted"/>
<dbReference type="Proteomes" id="UP000827284">
    <property type="component" value="Unassembled WGS sequence"/>
</dbReference>
<feature type="domain" description="LysM" evidence="3">
    <location>
        <begin position="31"/>
        <end position="78"/>
    </location>
</feature>
<evidence type="ECO:0000256" key="1">
    <source>
        <dbReference type="SAM" id="MobiDB-lite"/>
    </source>
</evidence>
<feature type="region of interest" description="Disordered" evidence="1">
    <location>
        <begin position="81"/>
        <end position="113"/>
    </location>
</feature>
<organism evidence="4 5">
    <name type="scientific">Entomortierella parvispora</name>
    <dbReference type="NCBI Taxonomy" id="205924"/>
    <lineage>
        <taxon>Eukaryota</taxon>
        <taxon>Fungi</taxon>
        <taxon>Fungi incertae sedis</taxon>
        <taxon>Mucoromycota</taxon>
        <taxon>Mortierellomycotina</taxon>
        <taxon>Mortierellomycetes</taxon>
        <taxon>Mortierellales</taxon>
        <taxon>Mortierellaceae</taxon>
        <taxon>Entomortierella</taxon>
    </lineage>
</organism>
<protein>
    <recommendedName>
        <fullName evidence="3">LysM domain-containing protein</fullName>
    </recommendedName>
</protein>
<dbReference type="AlphaFoldDB" id="A0A9P3H992"/>
<feature type="compositionally biased region" description="Basic and acidic residues" evidence="1">
    <location>
        <begin position="89"/>
        <end position="107"/>
    </location>
</feature>
<name>A0A9P3H992_9FUNG</name>
<sequence length="203" mass="20902">MKLTHSSALILAVAVAQSLAVTPIPVAGCTKQVVVDPKYDSCNEFASDYNLTFADLLKMNEKLRKDCMNLDTGEKMCVSINPGGVNPPLKKEKTAKDTKDAKEKTTKDASAAAPAKLKASDSKTIPVKKAPVVAVAAPVPAPAAPAHAPIPAAVVVPVPANTGKLDEKKDVAKDVHSSLAAAGARASFAVAAAGILLSLPYLL</sequence>
<keyword evidence="2" id="KW-0732">Signal</keyword>
<dbReference type="EMBL" id="BQFW01000006">
    <property type="protein sequence ID" value="GJJ72424.1"/>
    <property type="molecule type" value="Genomic_DNA"/>
</dbReference>
<dbReference type="InterPro" id="IPR036779">
    <property type="entry name" value="LysM_dom_sf"/>
</dbReference>
<dbReference type="Gene3D" id="3.10.350.10">
    <property type="entry name" value="LysM domain"/>
    <property type="match status" value="1"/>
</dbReference>